<gene>
    <name evidence="1" type="ORF">RhiirA5_506941</name>
</gene>
<organism evidence="1 2">
    <name type="scientific">Rhizophagus irregularis</name>
    <dbReference type="NCBI Taxonomy" id="588596"/>
    <lineage>
        <taxon>Eukaryota</taxon>
        <taxon>Fungi</taxon>
        <taxon>Fungi incertae sedis</taxon>
        <taxon>Mucoromycota</taxon>
        <taxon>Glomeromycotina</taxon>
        <taxon>Glomeromycetes</taxon>
        <taxon>Glomerales</taxon>
        <taxon>Glomeraceae</taxon>
        <taxon>Rhizophagus</taxon>
    </lineage>
</organism>
<reference evidence="1 2" key="2">
    <citation type="submission" date="2017-09" db="EMBL/GenBank/DDBJ databases">
        <title>Extensive intraspecific genome diversity in a model arbuscular mycorrhizal fungus.</title>
        <authorList>
            <person name="Chen E.C."/>
            <person name="Morin E."/>
            <person name="Beaudet D."/>
            <person name="Noel J."/>
            <person name="Ndikumana S."/>
            <person name="Charron P."/>
            <person name="St-Onge C."/>
            <person name="Giorgi J."/>
            <person name="Grigoriev I.V."/>
            <person name="Roux C."/>
            <person name="Martin F.M."/>
            <person name="Corradi N."/>
        </authorList>
    </citation>
    <scope>NUCLEOTIDE SEQUENCE [LARGE SCALE GENOMIC DNA]</scope>
    <source>
        <strain evidence="1 2">A5</strain>
    </source>
</reference>
<dbReference type="Proteomes" id="UP000232722">
    <property type="component" value="Unassembled WGS sequence"/>
</dbReference>
<evidence type="ECO:0000313" key="1">
    <source>
        <dbReference type="EMBL" id="PKB96482.1"/>
    </source>
</evidence>
<evidence type="ECO:0000313" key="2">
    <source>
        <dbReference type="Proteomes" id="UP000232722"/>
    </source>
</evidence>
<dbReference type="AlphaFoldDB" id="A0A2N0NPI2"/>
<sequence length="78" mass="9397">MVAYRNLEILEIGFTDIYQVNCMIKNSLCLRELRINDFHWNDVNFYNYSLEFIRTICENCLLIEYLTIPKHIMNQGES</sequence>
<dbReference type="VEuPathDB" id="FungiDB:RhiirA1_486871"/>
<comment type="caution">
    <text evidence="1">The sequence shown here is derived from an EMBL/GenBank/DDBJ whole genome shotgun (WGS) entry which is preliminary data.</text>
</comment>
<reference evidence="1 2" key="1">
    <citation type="submission" date="2016-04" db="EMBL/GenBank/DDBJ databases">
        <title>Genome analyses suggest a sexual origin of heterokaryosis in a supposedly ancient asexual fungus.</title>
        <authorList>
            <person name="Ropars J."/>
            <person name="Sedzielewska K."/>
            <person name="Noel J."/>
            <person name="Charron P."/>
            <person name="Farinelli L."/>
            <person name="Marton T."/>
            <person name="Kruger M."/>
            <person name="Pelin A."/>
            <person name="Brachmann A."/>
            <person name="Corradi N."/>
        </authorList>
    </citation>
    <scope>NUCLEOTIDE SEQUENCE [LARGE SCALE GENOMIC DNA]</scope>
    <source>
        <strain evidence="1 2">A5</strain>
    </source>
</reference>
<accession>A0A2N0NPI2</accession>
<protein>
    <submittedName>
        <fullName evidence="1">Uncharacterized protein</fullName>
    </submittedName>
</protein>
<proteinExistence type="predicted"/>
<dbReference type="EMBL" id="LLXJ01003865">
    <property type="protein sequence ID" value="PKB96482.1"/>
    <property type="molecule type" value="Genomic_DNA"/>
</dbReference>
<name>A0A2N0NPI2_9GLOM</name>